<evidence type="ECO:0000313" key="1">
    <source>
        <dbReference type="EMBL" id="OGZ61682.1"/>
    </source>
</evidence>
<protein>
    <submittedName>
        <fullName evidence="1">Uncharacterized protein</fullName>
    </submittedName>
</protein>
<gene>
    <name evidence="1" type="ORF">A3F94_01920</name>
</gene>
<dbReference type="Proteomes" id="UP000176770">
    <property type="component" value="Unassembled WGS sequence"/>
</dbReference>
<dbReference type="STRING" id="1802165.A3F94_01920"/>
<organism evidence="1 2">
    <name type="scientific">Candidatus Spechtbacteria bacterium RIFCSPLOWO2_12_FULL_38_22</name>
    <dbReference type="NCBI Taxonomy" id="1802165"/>
    <lineage>
        <taxon>Bacteria</taxon>
        <taxon>Candidatus Spechtiibacteriota</taxon>
    </lineage>
</organism>
<name>A0A1G2HGQ4_9BACT</name>
<reference evidence="1 2" key="1">
    <citation type="journal article" date="2016" name="Nat. Commun.">
        <title>Thousands of microbial genomes shed light on interconnected biogeochemical processes in an aquifer system.</title>
        <authorList>
            <person name="Anantharaman K."/>
            <person name="Brown C.T."/>
            <person name="Hug L.A."/>
            <person name="Sharon I."/>
            <person name="Castelle C.J."/>
            <person name="Probst A.J."/>
            <person name="Thomas B.C."/>
            <person name="Singh A."/>
            <person name="Wilkins M.J."/>
            <person name="Karaoz U."/>
            <person name="Brodie E.L."/>
            <person name="Williams K.H."/>
            <person name="Hubbard S.S."/>
            <person name="Banfield J.F."/>
        </authorList>
    </citation>
    <scope>NUCLEOTIDE SEQUENCE [LARGE SCALE GENOMIC DNA]</scope>
</reference>
<accession>A0A1G2HGQ4</accession>
<dbReference type="AlphaFoldDB" id="A0A1G2HGQ4"/>
<dbReference type="EMBL" id="MHOK01000019">
    <property type="protein sequence ID" value="OGZ61682.1"/>
    <property type="molecule type" value="Genomic_DNA"/>
</dbReference>
<evidence type="ECO:0000313" key="2">
    <source>
        <dbReference type="Proteomes" id="UP000176770"/>
    </source>
</evidence>
<sequence length="117" mass="13061">MAFPTEPREQLARLGYPSDWRVPTANLEFVLDTYRRACRADLMVVHGKPWHVGCFAPGTTGALQLRRQLAVLAGLDLDDRAIRKGFDEALKDKLGTSRPMLCKPHFGALRNMGVIQA</sequence>
<comment type="caution">
    <text evidence="1">The sequence shown here is derived from an EMBL/GenBank/DDBJ whole genome shotgun (WGS) entry which is preliminary data.</text>
</comment>
<proteinExistence type="predicted"/>